<feature type="transmembrane region" description="Helical" evidence="3">
    <location>
        <begin position="54"/>
        <end position="78"/>
    </location>
</feature>
<dbReference type="Proteomes" id="UP000736164">
    <property type="component" value="Unassembled WGS sequence"/>
</dbReference>
<dbReference type="InterPro" id="IPR024152">
    <property type="entry name" value="Inh_kappa-B_kinase-int"/>
</dbReference>
<dbReference type="Gene3D" id="1.20.5.170">
    <property type="match status" value="1"/>
</dbReference>
<name>A0A8J7P274_ATRSP</name>
<dbReference type="EMBL" id="JAAWVO010057697">
    <property type="protein sequence ID" value="MBN3321946.1"/>
    <property type="molecule type" value="Genomic_DNA"/>
</dbReference>
<feature type="region of interest" description="Disordered" evidence="2">
    <location>
        <begin position="1"/>
        <end position="50"/>
    </location>
</feature>
<protein>
    <submittedName>
        <fullName evidence="4">IKIP protein</fullName>
    </submittedName>
</protein>
<feature type="non-terminal residue" evidence="4">
    <location>
        <position position="1"/>
    </location>
</feature>
<sequence length="382" mass="42870">MPSNELKQRRKTTQGKPHEQTTETKPKAEPGKGADEPDRSSQTSPASPPSAVDIRTITCLLSLAVCLVLTWVVLLQAARFADIEEKSRLLYEKAANIEGLSNEISEISRKLAVSEEDLLGALSSMSLVAKMDNDVSGLRSVIAAVQGGEQFVSQNMQSINRSFQNATDVWRRSLEGITQDIGNLKSDSKALHNQVTAKINEAEKAMRSISEKLEELEDSTKRNARALERTESEDVEGVEEQVRWNSREIERLEEQHQALGSRGRELSAKIAEYQPRARQCEEQLPVVEDAVRSILRVSSDLAGLEKRVEDLTVQVFNMEDNMLKVISEILEIKTALDALEVDNSILKLRNELGVIKEKVREFERARREPHSEEQSREEAVEN</sequence>
<comment type="caution">
    <text evidence="4">The sequence shown here is derived from an EMBL/GenBank/DDBJ whole genome shotgun (WGS) entry which is preliminary data.</text>
</comment>
<keyword evidence="3" id="KW-1133">Transmembrane helix</keyword>
<feature type="non-terminal residue" evidence="4">
    <location>
        <position position="382"/>
    </location>
</feature>
<dbReference type="AlphaFoldDB" id="A0A8J7P274"/>
<keyword evidence="5" id="KW-1185">Reference proteome</keyword>
<keyword evidence="1" id="KW-0175">Coiled coil</keyword>
<evidence type="ECO:0000313" key="4">
    <source>
        <dbReference type="EMBL" id="MBN3321946.1"/>
    </source>
</evidence>
<keyword evidence="3" id="KW-0812">Transmembrane</keyword>
<accession>A0A8J7P274</accession>
<evidence type="ECO:0000313" key="5">
    <source>
        <dbReference type="Proteomes" id="UP000736164"/>
    </source>
</evidence>
<evidence type="ECO:0000256" key="1">
    <source>
        <dbReference type="SAM" id="Coils"/>
    </source>
</evidence>
<reference evidence="4" key="1">
    <citation type="journal article" date="2021" name="Cell">
        <title>Tracing the genetic footprints of vertebrate landing in non-teleost ray-finned fishes.</title>
        <authorList>
            <person name="Bi X."/>
            <person name="Wang K."/>
            <person name="Yang L."/>
            <person name="Pan H."/>
            <person name="Jiang H."/>
            <person name="Wei Q."/>
            <person name="Fang M."/>
            <person name="Yu H."/>
            <person name="Zhu C."/>
            <person name="Cai Y."/>
            <person name="He Y."/>
            <person name="Gan X."/>
            <person name="Zeng H."/>
            <person name="Yu D."/>
            <person name="Zhu Y."/>
            <person name="Jiang H."/>
            <person name="Qiu Q."/>
            <person name="Yang H."/>
            <person name="Zhang Y.E."/>
            <person name="Wang W."/>
            <person name="Zhu M."/>
            <person name="He S."/>
            <person name="Zhang G."/>
        </authorList>
    </citation>
    <scope>NUCLEOTIDE SEQUENCE</scope>
    <source>
        <strain evidence="4">Allg_001</strain>
    </source>
</reference>
<dbReference type="SUPFAM" id="SSF57997">
    <property type="entry name" value="Tropomyosin"/>
    <property type="match status" value="1"/>
</dbReference>
<evidence type="ECO:0000256" key="3">
    <source>
        <dbReference type="SAM" id="Phobius"/>
    </source>
</evidence>
<feature type="compositionally biased region" description="Basic and acidic residues" evidence="2">
    <location>
        <begin position="16"/>
        <end position="39"/>
    </location>
</feature>
<dbReference type="PANTHER" id="PTHR21734:SF11">
    <property type="entry name" value="INHIBITOR OF NUCLEAR FACTOR KAPPA-B KINASE-INTERACTING PROTEIN"/>
    <property type="match status" value="1"/>
</dbReference>
<feature type="coiled-coil region" evidence="1">
    <location>
        <begin position="192"/>
        <end position="269"/>
    </location>
</feature>
<dbReference type="PANTHER" id="PTHR21734">
    <property type="entry name" value="INHIBITOR OF NUCLEAR FACTOR KAPPA-B KINASE-INTERACTING PROTEIN"/>
    <property type="match status" value="1"/>
</dbReference>
<feature type="region of interest" description="Disordered" evidence="2">
    <location>
        <begin position="363"/>
        <end position="382"/>
    </location>
</feature>
<keyword evidence="3" id="KW-0472">Membrane</keyword>
<organism evidence="4 5">
    <name type="scientific">Atractosteus spatula</name>
    <name type="common">Alligator gar</name>
    <name type="synonym">Lepisosteus spatula</name>
    <dbReference type="NCBI Taxonomy" id="7917"/>
    <lineage>
        <taxon>Eukaryota</taxon>
        <taxon>Metazoa</taxon>
        <taxon>Chordata</taxon>
        <taxon>Craniata</taxon>
        <taxon>Vertebrata</taxon>
        <taxon>Euteleostomi</taxon>
        <taxon>Actinopterygii</taxon>
        <taxon>Neopterygii</taxon>
        <taxon>Holostei</taxon>
        <taxon>Semionotiformes</taxon>
        <taxon>Lepisosteidae</taxon>
        <taxon>Atractosteus</taxon>
    </lineage>
</organism>
<proteinExistence type="predicted"/>
<gene>
    <name evidence="4" type="primary">Ikbip_0</name>
    <name evidence="4" type="ORF">GTO95_0014652</name>
</gene>
<evidence type="ECO:0000256" key="2">
    <source>
        <dbReference type="SAM" id="MobiDB-lite"/>
    </source>
</evidence>